<dbReference type="Gene3D" id="1.10.287.950">
    <property type="entry name" value="Methyl-accepting chemotaxis protein"/>
    <property type="match status" value="1"/>
</dbReference>
<feature type="domain" description="HAMP" evidence="7">
    <location>
        <begin position="199"/>
        <end position="253"/>
    </location>
</feature>
<dbReference type="Pfam" id="PF00015">
    <property type="entry name" value="MCPsignal"/>
    <property type="match status" value="1"/>
</dbReference>
<keyword evidence="5" id="KW-1133">Transmembrane helix</keyword>
<keyword evidence="5" id="KW-0812">Transmembrane</keyword>
<dbReference type="Gene3D" id="3.30.450.290">
    <property type="match status" value="1"/>
</dbReference>
<protein>
    <submittedName>
        <fullName evidence="8">MCP-domain signal transduction protein (DUF3365 domain)</fullName>
    </submittedName>
</protein>
<dbReference type="InterPro" id="IPR004090">
    <property type="entry name" value="Chemotax_Me-accpt_rcpt"/>
</dbReference>
<sequence length="530" mass="58679">MFKSIGLKISLILFIVLIFSFSIILAILYFNVKETTAKMALSNLNSISASVFQSMRLSMDFGMREKIDEAIANAKSIEGVADIRIYPSKEVIETFDMKNPQTSDEDVIKQQFKNPSIVSMQATLNDIAHLRLIRPLLADDSCIACHGDVKNGEVLGVMDIYHSLEETQRDLNTTSNIFIFIFCIALILTLTVIGFFLKTVVGKPILELLNTAKELSQGSGNLKSRLRIRGKDEIARACNFINLFIEKIQKTVSATAANSNNIEKQVKLLNTNASSLSQISSNTALKISNSYKTSKDVNLELNNLSQLSSLANEANDKSFALLNQMIDSLFASANKINTVASSESELATRVESMVEYADKIKDLTNKMDDIVEMINLLALNAGIEAARAGEHGRGFAVVADEVRKLAENSEEFLSNMQATIKDLVSKIHDLSSTLKQNSNNIISLNKEATSLVNDAKEVKDKNQEAKNLVESCMDKIKISQDSIQILLKDMEESVYASEQNEEISKTLSKVADELKIVCDNLEKELSAFRI</sequence>
<dbReference type="GO" id="GO:0006935">
    <property type="term" value="P:chemotaxis"/>
    <property type="evidence" value="ECO:0007669"/>
    <property type="project" value="InterPro"/>
</dbReference>
<keyword evidence="5" id="KW-0472">Membrane</keyword>
<dbReference type="GO" id="GO:0007165">
    <property type="term" value="P:signal transduction"/>
    <property type="evidence" value="ECO:0007669"/>
    <property type="project" value="UniProtKB-KW"/>
</dbReference>
<keyword evidence="9" id="KW-1185">Reference proteome</keyword>
<evidence type="ECO:0000256" key="1">
    <source>
        <dbReference type="ARBA" id="ARBA00023224"/>
    </source>
</evidence>
<dbReference type="SUPFAM" id="SSF58104">
    <property type="entry name" value="Methyl-accepting chemotaxis protein (MCP) signaling domain"/>
    <property type="match status" value="1"/>
</dbReference>
<dbReference type="PANTHER" id="PTHR32089">
    <property type="entry name" value="METHYL-ACCEPTING CHEMOTAXIS PROTEIN MCPB"/>
    <property type="match status" value="1"/>
</dbReference>
<dbReference type="GO" id="GO:0004888">
    <property type="term" value="F:transmembrane signaling receptor activity"/>
    <property type="evidence" value="ECO:0007669"/>
    <property type="project" value="InterPro"/>
</dbReference>
<evidence type="ECO:0000256" key="5">
    <source>
        <dbReference type="SAM" id="Phobius"/>
    </source>
</evidence>
<dbReference type="PRINTS" id="PR00260">
    <property type="entry name" value="CHEMTRNSDUCR"/>
</dbReference>
<keyword evidence="4" id="KW-0175">Coiled coil</keyword>
<evidence type="ECO:0000259" key="7">
    <source>
        <dbReference type="PROSITE" id="PS50885"/>
    </source>
</evidence>
<proteinExistence type="inferred from homology"/>
<evidence type="ECO:0000256" key="3">
    <source>
        <dbReference type="PROSITE-ProRule" id="PRU00284"/>
    </source>
</evidence>
<reference evidence="8 9" key="1">
    <citation type="submission" date="2017-07" db="EMBL/GenBank/DDBJ databases">
        <title>Analysis of two Campylobacter avium genomes and identification of a novel hippuricase gene.</title>
        <authorList>
            <person name="Miller W.G."/>
            <person name="Chapman M.H."/>
            <person name="Yee E."/>
            <person name="Revez J."/>
            <person name="Bono J.L."/>
            <person name="Rossi M."/>
        </authorList>
    </citation>
    <scope>NUCLEOTIDE SEQUENCE [LARGE SCALE GENOMIC DNA]</scope>
    <source>
        <strain evidence="8 9">LMG 24591</strain>
    </source>
</reference>
<dbReference type="PANTHER" id="PTHR32089:SF112">
    <property type="entry name" value="LYSOZYME-LIKE PROTEIN-RELATED"/>
    <property type="match status" value="1"/>
</dbReference>
<dbReference type="InterPro" id="IPR004089">
    <property type="entry name" value="MCPsignal_dom"/>
</dbReference>
<gene>
    <name evidence="8" type="ORF">CAV_0102</name>
</gene>
<dbReference type="Proteomes" id="UP000201169">
    <property type="component" value="Chromosome"/>
</dbReference>
<feature type="transmembrane region" description="Helical" evidence="5">
    <location>
        <begin position="12"/>
        <end position="32"/>
    </location>
</feature>
<dbReference type="PROSITE" id="PS50111">
    <property type="entry name" value="CHEMOTAXIS_TRANSDUC_2"/>
    <property type="match status" value="1"/>
</dbReference>
<dbReference type="AlphaFoldDB" id="A0A222MUQ2"/>
<accession>A0A222MUQ2</accession>
<dbReference type="SMART" id="SM00283">
    <property type="entry name" value="MA"/>
    <property type="match status" value="1"/>
</dbReference>
<evidence type="ECO:0000313" key="8">
    <source>
        <dbReference type="EMBL" id="ASQ29774.1"/>
    </source>
</evidence>
<dbReference type="GO" id="GO:0016020">
    <property type="term" value="C:membrane"/>
    <property type="evidence" value="ECO:0007669"/>
    <property type="project" value="InterPro"/>
</dbReference>
<dbReference type="Gene3D" id="6.10.340.10">
    <property type="match status" value="1"/>
</dbReference>
<evidence type="ECO:0000256" key="4">
    <source>
        <dbReference type="SAM" id="Coils"/>
    </source>
</evidence>
<feature type="domain" description="Methyl-accepting transducer" evidence="6">
    <location>
        <begin position="258"/>
        <end position="515"/>
    </location>
</feature>
<evidence type="ECO:0000259" key="6">
    <source>
        <dbReference type="PROSITE" id="PS50111"/>
    </source>
</evidence>
<organism evidence="8 9">
    <name type="scientific">Campylobacter avium LMG 24591</name>
    <dbReference type="NCBI Taxonomy" id="522484"/>
    <lineage>
        <taxon>Bacteria</taxon>
        <taxon>Pseudomonadati</taxon>
        <taxon>Campylobacterota</taxon>
        <taxon>Epsilonproteobacteria</taxon>
        <taxon>Campylobacterales</taxon>
        <taxon>Campylobacteraceae</taxon>
        <taxon>Campylobacter</taxon>
    </lineage>
</organism>
<feature type="coiled-coil region" evidence="4">
    <location>
        <begin position="441"/>
        <end position="475"/>
    </location>
</feature>
<evidence type="ECO:0000256" key="2">
    <source>
        <dbReference type="ARBA" id="ARBA00029447"/>
    </source>
</evidence>
<name>A0A222MUQ2_9BACT</name>
<dbReference type="RefSeq" id="WP_094324569.1">
    <property type="nucleotide sequence ID" value="NZ_CP022347.1"/>
</dbReference>
<dbReference type="KEGG" id="cavi:CAV_0102"/>
<dbReference type="InterPro" id="IPR003660">
    <property type="entry name" value="HAMP_dom"/>
</dbReference>
<dbReference type="OrthoDB" id="9776024at2"/>
<keyword evidence="1 3" id="KW-0807">Transducer</keyword>
<feature type="transmembrane region" description="Helical" evidence="5">
    <location>
        <begin position="177"/>
        <end position="197"/>
    </location>
</feature>
<dbReference type="PROSITE" id="PS50885">
    <property type="entry name" value="HAMP"/>
    <property type="match status" value="1"/>
</dbReference>
<comment type="similarity">
    <text evidence="2">Belongs to the methyl-accepting chemotaxis (MCP) protein family.</text>
</comment>
<evidence type="ECO:0000313" key="9">
    <source>
        <dbReference type="Proteomes" id="UP000201169"/>
    </source>
</evidence>
<dbReference type="EMBL" id="CP022347">
    <property type="protein sequence ID" value="ASQ29774.1"/>
    <property type="molecule type" value="Genomic_DNA"/>
</dbReference>
<dbReference type="CDD" id="cd06225">
    <property type="entry name" value="HAMP"/>
    <property type="match status" value="1"/>
</dbReference>